<proteinExistence type="predicted"/>
<organism evidence="2 3">
    <name type="scientific">Mesorhabditis spiculigera</name>
    <dbReference type="NCBI Taxonomy" id="96644"/>
    <lineage>
        <taxon>Eukaryota</taxon>
        <taxon>Metazoa</taxon>
        <taxon>Ecdysozoa</taxon>
        <taxon>Nematoda</taxon>
        <taxon>Chromadorea</taxon>
        <taxon>Rhabditida</taxon>
        <taxon>Rhabditina</taxon>
        <taxon>Rhabditomorpha</taxon>
        <taxon>Rhabditoidea</taxon>
        <taxon>Rhabditidae</taxon>
        <taxon>Mesorhabditinae</taxon>
        <taxon>Mesorhabditis</taxon>
    </lineage>
</organism>
<dbReference type="AlphaFoldDB" id="A0AA36CHS0"/>
<comment type="caution">
    <text evidence="2">The sequence shown here is derived from an EMBL/GenBank/DDBJ whole genome shotgun (WGS) entry which is preliminary data.</text>
</comment>
<accession>A0AA36CHS0</accession>
<name>A0AA36CHS0_9BILA</name>
<feature type="non-terminal residue" evidence="2">
    <location>
        <position position="1"/>
    </location>
</feature>
<reference evidence="2" key="1">
    <citation type="submission" date="2023-06" db="EMBL/GenBank/DDBJ databases">
        <authorList>
            <person name="Delattre M."/>
        </authorList>
    </citation>
    <scope>NUCLEOTIDE SEQUENCE</scope>
    <source>
        <strain evidence="2">AF72</strain>
    </source>
</reference>
<evidence type="ECO:0000256" key="1">
    <source>
        <dbReference type="SAM" id="MobiDB-lite"/>
    </source>
</evidence>
<keyword evidence="3" id="KW-1185">Reference proteome</keyword>
<dbReference type="Proteomes" id="UP001177023">
    <property type="component" value="Unassembled WGS sequence"/>
</dbReference>
<evidence type="ECO:0000313" key="2">
    <source>
        <dbReference type="EMBL" id="CAJ0568290.1"/>
    </source>
</evidence>
<evidence type="ECO:0000313" key="3">
    <source>
        <dbReference type="Proteomes" id="UP001177023"/>
    </source>
</evidence>
<feature type="region of interest" description="Disordered" evidence="1">
    <location>
        <begin position="1"/>
        <end position="27"/>
    </location>
</feature>
<gene>
    <name evidence="2" type="ORF">MSPICULIGERA_LOCUS6814</name>
</gene>
<dbReference type="EMBL" id="CATQJA010001709">
    <property type="protein sequence ID" value="CAJ0568290.1"/>
    <property type="molecule type" value="Genomic_DNA"/>
</dbReference>
<sequence>MKEENGTLDDQATTPKEVDGKNYPALPHPSFYDTQGCEFKPPPDRVDSVNIYLFLSLSRYLSIYFFLEGAVPHKK</sequence>
<protein>
    <submittedName>
        <fullName evidence="2">Uncharacterized protein</fullName>
    </submittedName>
</protein>